<gene>
    <name evidence="1" type="ORF">EST38_g8457</name>
</gene>
<sequence>MVATLTAAGKAIVVRLVGNLAISDGTASTIAHALTPVLRNTSSLACGAAIELLLKLYTKHRHLKLRLIESAIPDIVSLASDDKDNVGGIRISAIQFLVALSSGPASLESVGKGRAEPSAAPTSSVLGRISPHATKFMALLQVEDLRPSVVELLSLMLLDPTVRQTIMLRIASMAFGPETLALEGHVELLSRLISDGRLGEKATDYLTLFLAPALVARPQPASYRLKVLTALWLGYGQRTLEAGDVPEKTVENKELLEWFTLALFGRHVTEHEASTWREHVNRGHKWINKPAVGRPT</sequence>
<dbReference type="AlphaFoldDB" id="A0A4Q2DE97"/>
<keyword evidence="2" id="KW-1185">Reference proteome</keyword>
<reference evidence="1 2" key="1">
    <citation type="submission" date="2019-01" db="EMBL/GenBank/DDBJ databases">
        <title>Draft genome sequence of Psathyrella aberdarensis IHI B618.</title>
        <authorList>
            <person name="Buettner E."/>
            <person name="Kellner H."/>
        </authorList>
    </citation>
    <scope>NUCLEOTIDE SEQUENCE [LARGE SCALE GENOMIC DNA]</scope>
    <source>
        <strain evidence="1 2">IHI B618</strain>
    </source>
</reference>
<name>A0A4Q2DE97_9AGAR</name>
<dbReference type="SUPFAM" id="SSF48371">
    <property type="entry name" value="ARM repeat"/>
    <property type="match status" value="1"/>
</dbReference>
<dbReference type="EMBL" id="SDEE01000343">
    <property type="protein sequence ID" value="RXW17402.1"/>
    <property type="molecule type" value="Genomic_DNA"/>
</dbReference>
<dbReference type="Proteomes" id="UP000290288">
    <property type="component" value="Unassembled WGS sequence"/>
</dbReference>
<comment type="caution">
    <text evidence="1">The sequence shown here is derived from an EMBL/GenBank/DDBJ whole genome shotgun (WGS) entry which is preliminary data.</text>
</comment>
<evidence type="ECO:0000313" key="2">
    <source>
        <dbReference type="Proteomes" id="UP000290288"/>
    </source>
</evidence>
<evidence type="ECO:0000313" key="1">
    <source>
        <dbReference type="EMBL" id="RXW17402.1"/>
    </source>
</evidence>
<organism evidence="1 2">
    <name type="scientific">Candolleomyces aberdarensis</name>
    <dbReference type="NCBI Taxonomy" id="2316362"/>
    <lineage>
        <taxon>Eukaryota</taxon>
        <taxon>Fungi</taxon>
        <taxon>Dikarya</taxon>
        <taxon>Basidiomycota</taxon>
        <taxon>Agaricomycotina</taxon>
        <taxon>Agaricomycetes</taxon>
        <taxon>Agaricomycetidae</taxon>
        <taxon>Agaricales</taxon>
        <taxon>Agaricineae</taxon>
        <taxon>Psathyrellaceae</taxon>
        <taxon>Candolleomyces</taxon>
    </lineage>
</organism>
<proteinExistence type="predicted"/>
<dbReference type="OrthoDB" id="3058075at2759"/>
<dbReference type="InterPro" id="IPR016024">
    <property type="entry name" value="ARM-type_fold"/>
</dbReference>
<protein>
    <submittedName>
        <fullName evidence="1">Uncharacterized protein</fullName>
    </submittedName>
</protein>
<accession>A0A4Q2DE97</accession>